<dbReference type="PANTHER" id="PTHR47234:SF1">
    <property type="entry name" value="TONB-DEPENDENT RECEPTOR"/>
    <property type="match status" value="1"/>
</dbReference>
<evidence type="ECO:0000313" key="15">
    <source>
        <dbReference type="Proteomes" id="UP000289220"/>
    </source>
</evidence>
<keyword evidence="5 10" id="KW-0812">Transmembrane</keyword>
<feature type="chain" id="PRO_5030772498" evidence="12">
    <location>
        <begin position="26"/>
        <end position="976"/>
    </location>
</feature>
<dbReference type="Gene3D" id="2.40.170.20">
    <property type="entry name" value="TonB-dependent receptor, beta-barrel domain"/>
    <property type="match status" value="1"/>
</dbReference>
<keyword evidence="15" id="KW-1185">Reference proteome</keyword>
<dbReference type="PROSITE" id="PS51257">
    <property type="entry name" value="PROKAR_LIPOPROTEIN"/>
    <property type="match status" value="1"/>
</dbReference>
<evidence type="ECO:0000256" key="1">
    <source>
        <dbReference type="ARBA" id="ARBA00004571"/>
    </source>
</evidence>
<dbReference type="InterPro" id="IPR000531">
    <property type="entry name" value="Beta-barrel_TonB"/>
</dbReference>
<protein>
    <submittedName>
        <fullName evidence="14">Ferric-pseudobactin 358 receptor</fullName>
    </submittedName>
</protein>
<dbReference type="InterPro" id="IPR039426">
    <property type="entry name" value="TonB-dep_rcpt-like"/>
</dbReference>
<keyword evidence="6" id="KW-0408">Iron</keyword>
<dbReference type="SUPFAM" id="SSF56935">
    <property type="entry name" value="Porins"/>
    <property type="match status" value="1"/>
</dbReference>
<keyword evidence="4" id="KW-0410">Iron transport</keyword>
<keyword evidence="2 10" id="KW-0813">Transport</keyword>
<feature type="domain" description="Secretin/TonB short N-terminal" evidence="13">
    <location>
        <begin position="51"/>
        <end position="102"/>
    </location>
</feature>
<keyword evidence="4" id="KW-0406">Ion transport</keyword>
<comment type="subcellular location">
    <subcellularLocation>
        <location evidence="1 10">Cell outer membrane</location>
        <topology evidence="1 10">Multi-pass membrane protein</topology>
    </subcellularLocation>
</comment>
<evidence type="ECO:0000259" key="13">
    <source>
        <dbReference type="SMART" id="SM00965"/>
    </source>
</evidence>
<evidence type="ECO:0000256" key="4">
    <source>
        <dbReference type="ARBA" id="ARBA00022496"/>
    </source>
</evidence>
<comment type="similarity">
    <text evidence="10 11">Belongs to the TonB-dependent receptor family.</text>
</comment>
<accession>A0A7Z8Y5D7</accession>
<dbReference type="InterPro" id="IPR036942">
    <property type="entry name" value="Beta-barrel_TonB_sf"/>
</dbReference>
<dbReference type="GO" id="GO:0006826">
    <property type="term" value="P:iron ion transport"/>
    <property type="evidence" value="ECO:0007669"/>
    <property type="project" value="UniProtKB-KW"/>
</dbReference>
<dbReference type="Pfam" id="PF00593">
    <property type="entry name" value="TonB_dep_Rec_b-barrel"/>
    <property type="match status" value="1"/>
</dbReference>
<evidence type="ECO:0000256" key="2">
    <source>
        <dbReference type="ARBA" id="ARBA00022448"/>
    </source>
</evidence>
<evidence type="ECO:0000313" key="14">
    <source>
        <dbReference type="EMBL" id="VDC51010.1"/>
    </source>
</evidence>
<dbReference type="GO" id="GO:0009279">
    <property type="term" value="C:cell outer membrane"/>
    <property type="evidence" value="ECO:0007669"/>
    <property type="project" value="UniProtKB-SubCell"/>
</dbReference>
<keyword evidence="12" id="KW-0732">Signal</keyword>
<evidence type="ECO:0000256" key="6">
    <source>
        <dbReference type="ARBA" id="ARBA00023004"/>
    </source>
</evidence>
<dbReference type="Proteomes" id="UP000289220">
    <property type="component" value="Unassembled WGS sequence"/>
</dbReference>
<dbReference type="Pfam" id="PF07715">
    <property type="entry name" value="Plug"/>
    <property type="match status" value="1"/>
</dbReference>
<comment type="caution">
    <text evidence="14">The sequence shown here is derived from an EMBL/GenBank/DDBJ whole genome shotgun (WGS) entry which is preliminary data.</text>
</comment>
<dbReference type="Gene3D" id="2.170.130.10">
    <property type="entry name" value="TonB-dependent receptor, plug domain"/>
    <property type="match status" value="1"/>
</dbReference>
<organism evidence="14 15">
    <name type="scientific">Brevundimonas mediterranea</name>
    <dbReference type="NCBI Taxonomy" id="74329"/>
    <lineage>
        <taxon>Bacteria</taxon>
        <taxon>Pseudomonadati</taxon>
        <taxon>Pseudomonadota</taxon>
        <taxon>Alphaproteobacteria</taxon>
        <taxon>Caulobacterales</taxon>
        <taxon>Caulobacteraceae</taxon>
        <taxon>Brevundimonas</taxon>
    </lineage>
</organism>
<evidence type="ECO:0000256" key="7">
    <source>
        <dbReference type="ARBA" id="ARBA00023077"/>
    </source>
</evidence>
<evidence type="ECO:0000256" key="9">
    <source>
        <dbReference type="ARBA" id="ARBA00023237"/>
    </source>
</evidence>
<keyword evidence="9 10" id="KW-0998">Cell outer membrane</keyword>
<dbReference type="EMBL" id="UXHF01000055">
    <property type="protein sequence ID" value="VDC51010.1"/>
    <property type="molecule type" value="Genomic_DNA"/>
</dbReference>
<dbReference type="Gene3D" id="3.55.50.30">
    <property type="match status" value="1"/>
</dbReference>
<dbReference type="InterPro" id="IPR011662">
    <property type="entry name" value="Secretin/TonB_short_N"/>
</dbReference>
<keyword evidence="14" id="KW-0675">Receptor</keyword>
<dbReference type="Pfam" id="PF07660">
    <property type="entry name" value="STN"/>
    <property type="match status" value="1"/>
</dbReference>
<dbReference type="PANTHER" id="PTHR47234">
    <property type="match status" value="1"/>
</dbReference>
<keyword evidence="7 11" id="KW-0798">TonB box</keyword>
<dbReference type="SMART" id="SM00965">
    <property type="entry name" value="STN"/>
    <property type="match status" value="1"/>
</dbReference>
<evidence type="ECO:0000256" key="10">
    <source>
        <dbReference type="PROSITE-ProRule" id="PRU01360"/>
    </source>
</evidence>
<sequence>MSRFQLLSGVAVVACLAVVSTSACAQSAREFNIPAGPMRGALTAFATQSDQQIFFTSQLVEGLRSPGVSGRLEPTAALDRLLQGSGLTWTESRPGVFALQRTRLAAGEGEVTEIDDVVVTGTLLRSSGDLASPVVMLDRDALDRRGFGTVAEALTTLPQNYAGSATPIVQTMNSDLGASNNVYATGVNLRGLGPASTLVLVNGRRLAGTGSRAEFTDVSALPSAAVERVDVLLDGASALYGADAIAGVVNVIMRRSFDGHETRLRASAARGGAEDLIVSHLAGHSWSTGSAYLSYEYQTTNGLNSADRPYTADGDLRPFGGTDRRTFYSAPGNIVAFDAATAAYVTRYAIRPNASGTAQGPAEFAAGDVNLQSAALGADLLPSVERHSVYGRLSQGLGDRLEITGDIRYNHRSNELATAANAGIFTVGRANPWFVSPTGAASHTIAYSFYRDLGASRTQATSESLGVTIGARYDLTADWTVEGYVSGAEERADFGARNRVNSRFLAEALGNIPDDPATSFRAAVDGYFNMFGNGAANSRAVLDFIGGGYSEVHNRSRATSANILAQGPVLRLPGGDLEIAIGAQARDESFETEGVLLLSTASPIRMFTPKRERSITAVFAEARIPIIGEANARPGIRALDISLATRFEEYSDFGSTTNPKIGLIWSPLEGLGVRASWGTSFRAGALPQLFDQGGVSPTFLTRADGSRALTLFLSGGNPDLAPETAETLTLGFDYRPRRGVAFSFNYFDTQFSDRIARPVNENAFAALTDPNLSSFVRFISPATNPADLALIESYADRPGFSTLYPTNTYAAIVDSRWVNTGAVRIRGLDVSARHGWPLYDGLLSLDASASYVLDYETQSTPTAPVRSVAGLLGYPVELRARTGAVWSRGAFDVGVHWSHVNGYEDRLGTQIEAWDTLDAQLNWSPVAFPGLRVTLSADNLLDETPPFYDGPTGYGFDPGQASLLGRVVSLQLTRRW</sequence>
<name>A0A7Z8Y5D7_9CAUL</name>
<evidence type="ECO:0000256" key="11">
    <source>
        <dbReference type="RuleBase" id="RU003357"/>
    </source>
</evidence>
<dbReference type="RefSeq" id="WP_154726490.1">
    <property type="nucleotide sequence ID" value="NZ_UXHF01000055.1"/>
</dbReference>
<evidence type="ECO:0000256" key="8">
    <source>
        <dbReference type="ARBA" id="ARBA00023136"/>
    </source>
</evidence>
<proteinExistence type="inferred from homology"/>
<feature type="signal peptide" evidence="12">
    <location>
        <begin position="1"/>
        <end position="25"/>
    </location>
</feature>
<gene>
    <name evidence="14" type="primary">pupA_1</name>
    <name evidence="14" type="ORF">BREV_BREV_02439</name>
</gene>
<reference evidence="14 15" key="1">
    <citation type="submission" date="2018-11" db="EMBL/GenBank/DDBJ databases">
        <authorList>
            <person name="Peiro R."/>
            <person name="Begona"/>
            <person name="Cbmso G."/>
            <person name="Lopez M."/>
            <person name="Gonzalez S."/>
            <person name="Sacristan E."/>
            <person name="Castillo E."/>
        </authorList>
    </citation>
    <scope>NUCLEOTIDE SEQUENCE [LARGE SCALE GENOMIC DNA]</scope>
    <source>
        <strain evidence="14">Brev_genome</strain>
    </source>
</reference>
<keyword evidence="8 10" id="KW-0472">Membrane</keyword>
<evidence type="ECO:0000256" key="12">
    <source>
        <dbReference type="SAM" id="SignalP"/>
    </source>
</evidence>
<dbReference type="InterPro" id="IPR012910">
    <property type="entry name" value="Plug_dom"/>
</dbReference>
<evidence type="ECO:0000256" key="5">
    <source>
        <dbReference type="ARBA" id="ARBA00022692"/>
    </source>
</evidence>
<dbReference type="AlphaFoldDB" id="A0A7Z8Y5D7"/>
<dbReference type="PROSITE" id="PS52016">
    <property type="entry name" value="TONB_DEPENDENT_REC_3"/>
    <property type="match status" value="1"/>
</dbReference>
<keyword evidence="3 10" id="KW-1134">Transmembrane beta strand</keyword>
<evidence type="ECO:0000256" key="3">
    <source>
        <dbReference type="ARBA" id="ARBA00022452"/>
    </source>
</evidence>
<dbReference type="InterPro" id="IPR037066">
    <property type="entry name" value="Plug_dom_sf"/>
</dbReference>